<keyword evidence="1" id="KW-0472">Membrane</keyword>
<organism evidence="2 3">
    <name type="scientific">Neobacillus niacini</name>
    <dbReference type="NCBI Taxonomy" id="86668"/>
    <lineage>
        <taxon>Bacteria</taxon>
        <taxon>Bacillati</taxon>
        <taxon>Bacillota</taxon>
        <taxon>Bacilli</taxon>
        <taxon>Bacillales</taxon>
        <taxon>Bacillaceae</taxon>
        <taxon>Neobacillus</taxon>
    </lineage>
</organism>
<evidence type="ECO:0000313" key="3">
    <source>
        <dbReference type="Proteomes" id="UP000548423"/>
    </source>
</evidence>
<evidence type="ECO:0000256" key="1">
    <source>
        <dbReference type="SAM" id="Phobius"/>
    </source>
</evidence>
<gene>
    <name evidence="2" type="ORF">F4694_000325</name>
</gene>
<reference evidence="3" key="1">
    <citation type="submission" date="2020-07" db="EMBL/GenBank/DDBJ databases">
        <authorList>
            <person name="Partida-Martinez L."/>
            <person name="Huntemann M."/>
            <person name="Clum A."/>
            <person name="Wang J."/>
            <person name="Palaniappan K."/>
            <person name="Ritter S."/>
            <person name="Chen I.-M."/>
            <person name="Stamatis D."/>
            <person name="Reddy T."/>
            <person name="O'Malley R."/>
            <person name="Daum C."/>
            <person name="Shapiro N."/>
            <person name="Ivanova N."/>
            <person name="Kyrpides N."/>
            <person name="Woyke T."/>
        </authorList>
    </citation>
    <scope>NUCLEOTIDE SEQUENCE [LARGE SCALE GENOMIC DNA]</scope>
    <source>
        <strain evidence="3">AT2.8</strain>
    </source>
</reference>
<feature type="transmembrane region" description="Helical" evidence="1">
    <location>
        <begin position="372"/>
        <end position="394"/>
    </location>
</feature>
<keyword evidence="1" id="KW-0812">Transmembrane</keyword>
<evidence type="ECO:0000313" key="2">
    <source>
        <dbReference type="EMBL" id="NYE03606.1"/>
    </source>
</evidence>
<name>A0A852T6X3_9BACI</name>
<dbReference type="EMBL" id="JACCBX010000001">
    <property type="protein sequence ID" value="NYE03606.1"/>
    <property type="molecule type" value="Genomic_DNA"/>
</dbReference>
<keyword evidence="1" id="KW-1133">Transmembrane helix</keyword>
<reference evidence="3" key="2">
    <citation type="submission" date="2020-08" db="EMBL/GenBank/DDBJ databases">
        <title>The Agave Microbiome: Exploring the role of microbial communities in plant adaptations to desert environments.</title>
        <authorList>
            <person name="Partida-Martinez L.P."/>
        </authorList>
    </citation>
    <scope>NUCLEOTIDE SEQUENCE [LARGE SCALE GENOMIC DNA]</scope>
    <source>
        <strain evidence="3">AT2.8</strain>
    </source>
</reference>
<comment type="caution">
    <text evidence="2">The sequence shown here is derived from an EMBL/GenBank/DDBJ whole genome shotgun (WGS) entry which is preliminary data.</text>
</comment>
<dbReference type="Proteomes" id="UP000548423">
    <property type="component" value="Unassembled WGS sequence"/>
</dbReference>
<accession>A0A852T6X3</accession>
<dbReference type="AlphaFoldDB" id="A0A852T6X3"/>
<sequence>MSQQENTLEHQGLSEFYEKNPKEVVMDIFKAVLESVQNDLKDEELAFILNTLEHYQDQSYFYDLWRIMEIKVHTYKQIVEFINQHQDYTNLIKIYLDEKFKLITVVEILAQINNLLETSPFLLKNRYFQKLAIQKTAYAVGNSYDLFIAASMVKAFQVTNPDVDFSKIKEKMLLYSEIALLDELELKNVTLKDIDTYAHISTGNLNEIELKDKKIISKYKIMKVLHELFHTPVVSVWVILQQLSPANREELREVLKNVLRGNISEDNFQHILAAFDDEKGGYHFPQLFAYLSKNTDEKLMLSFIKWTAKNLQLDHHYHRALKAYLKSHPRSVWKNKTYRKELGMISTSSFRKLVKEVENESASQVVKYFKKYGVQLSSVLLIILVVGSGLYFGYDLLADKKEKESVSKPNKAVASEPAKNINFDPFREWISEEPFVFNVNGQQQKMTFGQANPTGGKSLVLTDSHNIETTYQLMIDSKVSPFDEKGVLKEGFSLYHTEYDFDDNGIPEVVIMALNQTFESFVWVYSPASENGSMSLRSDLALKGMSAAKLVGNTLKLLGDQGQSETYAYLNQQFVKQ</sequence>
<protein>
    <submittedName>
        <fullName evidence="2">Uncharacterized protein</fullName>
    </submittedName>
</protein>
<proteinExistence type="predicted"/>